<keyword evidence="2" id="KW-1133">Transmembrane helix</keyword>
<sequence>MLLQKNTLLRYLFPALLLTILTGGVVIAFYANHPRAELLADTWSYLYVVDRISVAGQLVNAWRLPCYPLFISVLYAIMGQGNIEAVSIAQAVLFVLATLEIYILAALIFQRPWLAFILSLMMGINLTLISYVKPLMTEGMGLWLLASLTLSAVLFMKTLRRRWLWLTALWMLILFMTRPEWLYLPPLLFAYVLLQAYKKQRFRRLLPHALAALALMYALVGGYIYTNATQNNFVGTTWITNINLVGKILQYNMQDHGDPSNPEHVMIAHTLDKYVRQGIRDPYYMMAHEPKLFGNNISEPAKYAEYIILHHPKTFALDTAPLFFSSLTAYAQESLVDPTGVLGQPLAVLHNASQIFYATNSLFPLCVLLWLGLLYFKGTRRHPIVQLMGLLILICVYGIMLTTAGGYRDYDYMRIYVLFDPLLIVIIWGFLLWGLSLLWRKVVERVTTRKSKSGHMRGLLFSCLCLMALILSGCEGDLTTPPTNHSLTLVSCHREGRVGLLFMRFENRGVDVSSSSVQLLFKTPYTSQQVSMHVDLPPIPNNQERLVTVDVPVHGPDYWMPNSPVKVTLNLPRTDRQPQSNFTTDCHDPS</sequence>
<evidence type="ECO:0000313" key="3">
    <source>
        <dbReference type="EMBL" id="GCE08328.1"/>
    </source>
</evidence>
<accession>A0A401ZN64</accession>
<keyword evidence="4" id="KW-1185">Reference proteome</keyword>
<feature type="transmembrane region" description="Helical" evidence="2">
    <location>
        <begin position="113"/>
        <end position="132"/>
    </location>
</feature>
<feature type="transmembrane region" description="Helical" evidence="2">
    <location>
        <begin position="139"/>
        <end position="156"/>
    </location>
</feature>
<feature type="transmembrane region" description="Helical" evidence="2">
    <location>
        <begin position="12"/>
        <end position="31"/>
    </location>
</feature>
<feature type="transmembrane region" description="Helical" evidence="2">
    <location>
        <begin position="61"/>
        <end position="78"/>
    </location>
</feature>
<proteinExistence type="predicted"/>
<comment type="caution">
    <text evidence="3">The sequence shown here is derived from an EMBL/GenBank/DDBJ whole genome shotgun (WGS) entry which is preliminary data.</text>
</comment>
<dbReference type="EMBL" id="BIFQ01000002">
    <property type="protein sequence ID" value="GCE08328.1"/>
    <property type="molecule type" value="Genomic_DNA"/>
</dbReference>
<feature type="region of interest" description="Disordered" evidence="1">
    <location>
        <begin position="571"/>
        <end position="590"/>
    </location>
</feature>
<keyword evidence="2" id="KW-0812">Transmembrane</keyword>
<name>A0A401ZN64_9CHLR</name>
<keyword evidence="2" id="KW-0472">Membrane</keyword>
<reference evidence="4" key="1">
    <citation type="submission" date="2018-12" db="EMBL/GenBank/DDBJ databases">
        <title>Tengunoibacter tsumagoiensis gen. nov., sp. nov., Dictyobacter kobayashii sp. nov., D. alpinus sp. nov., and D. joshuensis sp. nov. and description of Dictyobacteraceae fam. nov. within the order Ktedonobacterales isolated from Tengu-no-mugimeshi.</title>
        <authorList>
            <person name="Wang C.M."/>
            <person name="Zheng Y."/>
            <person name="Sakai Y."/>
            <person name="Toyoda A."/>
            <person name="Minakuchi Y."/>
            <person name="Abe K."/>
            <person name="Yokota A."/>
            <person name="Yabe S."/>
        </authorList>
    </citation>
    <scope>NUCLEOTIDE SEQUENCE [LARGE SCALE GENOMIC DNA]</scope>
    <source>
        <strain evidence="4">S-27</strain>
    </source>
</reference>
<evidence type="ECO:0000256" key="2">
    <source>
        <dbReference type="SAM" id="Phobius"/>
    </source>
</evidence>
<evidence type="ECO:0000313" key="4">
    <source>
        <dbReference type="Proteomes" id="UP000287224"/>
    </source>
</evidence>
<dbReference type="Proteomes" id="UP000287224">
    <property type="component" value="Unassembled WGS sequence"/>
</dbReference>
<feature type="transmembrane region" description="Helical" evidence="2">
    <location>
        <begin position="355"/>
        <end position="376"/>
    </location>
</feature>
<feature type="transmembrane region" description="Helical" evidence="2">
    <location>
        <begin position="85"/>
        <end position="107"/>
    </location>
</feature>
<evidence type="ECO:0008006" key="5">
    <source>
        <dbReference type="Google" id="ProtNLM"/>
    </source>
</evidence>
<dbReference type="RefSeq" id="WP_160146167.1">
    <property type="nucleotide sequence ID" value="NZ_BIFQ01000002.1"/>
</dbReference>
<gene>
    <name evidence="3" type="ORF">KDAU_56570</name>
</gene>
<organism evidence="3 4">
    <name type="scientific">Dictyobacter aurantiacus</name>
    <dbReference type="NCBI Taxonomy" id="1936993"/>
    <lineage>
        <taxon>Bacteria</taxon>
        <taxon>Bacillati</taxon>
        <taxon>Chloroflexota</taxon>
        <taxon>Ktedonobacteria</taxon>
        <taxon>Ktedonobacterales</taxon>
        <taxon>Dictyobacteraceae</taxon>
        <taxon>Dictyobacter</taxon>
    </lineage>
</organism>
<feature type="transmembrane region" description="Helical" evidence="2">
    <location>
        <begin position="205"/>
        <end position="225"/>
    </location>
</feature>
<feature type="transmembrane region" description="Helical" evidence="2">
    <location>
        <begin position="388"/>
        <end position="407"/>
    </location>
</feature>
<dbReference type="AlphaFoldDB" id="A0A401ZN64"/>
<feature type="transmembrane region" description="Helical" evidence="2">
    <location>
        <begin position="456"/>
        <end position="473"/>
    </location>
</feature>
<feature type="transmembrane region" description="Helical" evidence="2">
    <location>
        <begin position="413"/>
        <end position="435"/>
    </location>
</feature>
<dbReference type="OrthoDB" id="145364at2"/>
<protein>
    <recommendedName>
        <fullName evidence="5">Glycosyltransferase RgtA/B/C/D-like domain-containing protein</fullName>
    </recommendedName>
</protein>
<feature type="transmembrane region" description="Helical" evidence="2">
    <location>
        <begin position="168"/>
        <end position="193"/>
    </location>
</feature>
<evidence type="ECO:0000256" key="1">
    <source>
        <dbReference type="SAM" id="MobiDB-lite"/>
    </source>
</evidence>